<name>A0A2U3K553_9BACT</name>
<organism evidence="2 3">
    <name type="scientific">Candidatus Sulfotelmatobacter kueseliae</name>
    <dbReference type="NCBI Taxonomy" id="2042962"/>
    <lineage>
        <taxon>Bacteria</taxon>
        <taxon>Pseudomonadati</taxon>
        <taxon>Acidobacteriota</taxon>
        <taxon>Terriglobia</taxon>
        <taxon>Terriglobales</taxon>
        <taxon>Candidatus Korobacteraceae</taxon>
        <taxon>Candidatus Sulfotelmatobacter</taxon>
    </lineage>
</organism>
<dbReference type="EMBL" id="OMOD01000040">
    <property type="protein sequence ID" value="SPF34805.1"/>
    <property type="molecule type" value="Genomic_DNA"/>
</dbReference>
<evidence type="ECO:0000313" key="3">
    <source>
        <dbReference type="Proteomes" id="UP000238701"/>
    </source>
</evidence>
<evidence type="ECO:0000313" key="2">
    <source>
        <dbReference type="EMBL" id="SPF34805.1"/>
    </source>
</evidence>
<proteinExistence type="predicted"/>
<feature type="region of interest" description="Disordered" evidence="1">
    <location>
        <begin position="1"/>
        <end position="22"/>
    </location>
</feature>
<gene>
    <name evidence="2" type="ORF">SBA1_1340018</name>
</gene>
<dbReference type="Proteomes" id="UP000238701">
    <property type="component" value="Unassembled WGS sequence"/>
</dbReference>
<protein>
    <submittedName>
        <fullName evidence="2">Uncharacterized protein</fullName>
    </submittedName>
</protein>
<dbReference type="AlphaFoldDB" id="A0A2U3K553"/>
<evidence type="ECO:0000256" key="1">
    <source>
        <dbReference type="SAM" id="MobiDB-lite"/>
    </source>
</evidence>
<accession>A0A2U3K553</accession>
<sequence length="22" mass="2322">MCGHKSGSTPAKALYPASHYSQ</sequence>
<reference evidence="3" key="1">
    <citation type="submission" date="2018-02" db="EMBL/GenBank/DDBJ databases">
        <authorList>
            <person name="Hausmann B."/>
        </authorList>
    </citation>
    <scope>NUCLEOTIDE SEQUENCE [LARGE SCALE GENOMIC DNA]</scope>
    <source>
        <strain evidence="3">Peat soil MAG SbA1</strain>
    </source>
</reference>